<feature type="compositionally biased region" description="Low complexity" evidence="3">
    <location>
        <begin position="266"/>
        <end position="285"/>
    </location>
</feature>
<dbReference type="EMBL" id="CAHIKZ030000262">
    <property type="protein sequence ID" value="CAE1164664.1"/>
    <property type="molecule type" value="Genomic_DNA"/>
</dbReference>
<protein>
    <submittedName>
        <fullName evidence="5">SARNP</fullName>
    </submittedName>
</protein>
<feature type="region of interest" description="Disordered" evidence="3">
    <location>
        <begin position="56"/>
        <end position="194"/>
    </location>
</feature>
<feature type="compositionally biased region" description="Acidic residues" evidence="3">
    <location>
        <begin position="65"/>
        <end position="85"/>
    </location>
</feature>
<comment type="caution">
    <text evidence="5">The sequence shown here is derived from an EMBL/GenBank/DDBJ whole genome shotgun (WGS) entry which is preliminary data.</text>
</comment>
<dbReference type="SMART" id="SM00513">
    <property type="entry name" value="SAP"/>
    <property type="match status" value="1"/>
</dbReference>
<gene>
    <name evidence="5" type="ORF">SPHA_8087</name>
</gene>
<sequence length="307" mass="33337">MADVEANVEEMIAEEDSNPIAGLHKMKVAELRKLLKDRGLPCLGSKPALLARLQKALSPGAAASEEAEAIEEGAEEEDVEEDASDAENVIAEQGIKAQEEVVPEKTDAVLKKTAPPENTENSQEPKEKEDLTNVDSQPVPATEKVTPVVTPPTSETPSIQSTDKSNVVSAKPTLTSDEKLRQRAERFGITSDNDKKAARAARFGTVTTNLSNKPSAKIVSTPVTAEDIDRLKKRAQRFGTVVSSTLSKLEDEDKLRKRKQRFGQITGPTSNPTSTTTTTTTTTTTANKSIEEIEEKKRKRAERFGLS</sequence>
<evidence type="ECO:0000313" key="6">
    <source>
        <dbReference type="Proteomes" id="UP000597762"/>
    </source>
</evidence>
<dbReference type="OrthoDB" id="5837849at2759"/>
<dbReference type="Pfam" id="PF18592">
    <property type="entry name" value="Tho1_MOS11_C"/>
    <property type="match status" value="1"/>
</dbReference>
<proteinExistence type="inferred from homology"/>
<feature type="domain" description="SAP" evidence="4">
    <location>
        <begin position="23"/>
        <end position="57"/>
    </location>
</feature>
<dbReference type="GO" id="GO:0016973">
    <property type="term" value="P:poly(A)+ mRNA export from nucleus"/>
    <property type="evidence" value="ECO:0007669"/>
    <property type="project" value="TreeGrafter"/>
</dbReference>
<accession>A0A812AZK3</accession>
<dbReference type="Gene3D" id="1.10.720.30">
    <property type="entry name" value="SAP domain"/>
    <property type="match status" value="1"/>
</dbReference>
<comment type="similarity">
    <text evidence="2">Belongs to the SAP domain-containing ribonucleoprotein family.</text>
</comment>
<dbReference type="InterPro" id="IPR036361">
    <property type="entry name" value="SAP_dom_sf"/>
</dbReference>
<dbReference type="GO" id="GO:0005634">
    <property type="term" value="C:nucleus"/>
    <property type="evidence" value="ECO:0007669"/>
    <property type="project" value="TreeGrafter"/>
</dbReference>
<keyword evidence="6" id="KW-1185">Reference proteome</keyword>
<organism evidence="5 6">
    <name type="scientific">Acanthosepion pharaonis</name>
    <name type="common">Pharaoh cuttlefish</name>
    <name type="synonym">Sepia pharaonis</name>
    <dbReference type="NCBI Taxonomy" id="158019"/>
    <lineage>
        <taxon>Eukaryota</taxon>
        <taxon>Metazoa</taxon>
        <taxon>Spiralia</taxon>
        <taxon>Lophotrochozoa</taxon>
        <taxon>Mollusca</taxon>
        <taxon>Cephalopoda</taxon>
        <taxon>Coleoidea</taxon>
        <taxon>Decapodiformes</taxon>
        <taxon>Sepiida</taxon>
        <taxon>Sepiina</taxon>
        <taxon>Sepiidae</taxon>
        <taxon>Acanthosepion</taxon>
    </lineage>
</organism>
<dbReference type="PANTHER" id="PTHR46551">
    <property type="entry name" value="SAP DOMAIN-CONTAINING RIBONUCLEOPROTEIN"/>
    <property type="match status" value="1"/>
</dbReference>
<dbReference type="PANTHER" id="PTHR46551:SF1">
    <property type="entry name" value="SAP DOMAIN-CONTAINING RIBONUCLEOPROTEIN"/>
    <property type="match status" value="1"/>
</dbReference>
<reference evidence="5" key="1">
    <citation type="submission" date="2021-01" db="EMBL/GenBank/DDBJ databases">
        <authorList>
            <person name="Li R."/>
            <person name="Bekaert M."/>
        </authorList>
    </citation>
    <scope>NUCLEOTIDE SEQUENCE</scope>
    <source>
        <strain evidence="5">Farmed</strain>
    </source>
</reference>
<feature type="compositionally biased region" description="Basic and acidic residues" evidence="3">
    <location>
        <begin position="97"/>
        <end position="110"/>
    </location>
</feature>
<dbReference type="Proteomes" id="UP000597762">
    <property type="component" value="Unassembled WGS sequence"/>
</dbReference>
<feature type="compositionally biased region" description="Low complexity" evidence="3">
    <location>
        <begin position="138"/>
        <end position="158"/>
    </location>
</feature>
<feature type="compositionally biased region" description="Basic and acidic residues" evidence="3">
    <location>
        <begin position="176"/>
        <end position="194"/>
    </location>
</feature>
<evidence type="ECO:0000259" key="4">
    <source>
        <dbReference type="PROSITE" id="PS50800"/>
    </source>
</evidence>
<dbReference type="InterPro" id="IPR003034">
    <property type="entry name" value="SAP_dom"/>
</dbReference>
<dbReference type="InterPro" id="IPR040746">
    <property type="entry name" value="THO1_MOS11_C"/>
</dbReference>
<evidence type="ECO:0000256" key="3">
    <source>
        <dbReference type="SAM" id="MobiDB-lite"/>
    </source>
</evidence>
<feature type="region of interest" description="Disordered" evidence="3">
    <location>
        <begin position="259"/>
        <end position="307"/>
    </location>
</feature>
<dbReference type="SUPFAM" id="SSF68906">
    <property type="entry name" value="SAP domain"/>
    <property type="match status" value="1"/>
</dbReference>
<keyword evidence="1" id="KW-0597">Phosphoprotein</keyword>
<name>A0A812AZK3_ACAPH</name>
<evidence type="ECO:0000256" key="2">
    <source>
        <dbReference type="ARBA" id="ARBA00046328"/>
    </source>
</evidence>
<dbReference type="PROSITE" id="PS50800">
    <property type="entry name" value="SAP"/>
    <property type="match status" value="1"/>
</dbReference>
<evidence type="ECO:0000256" key="1">
    <source>
        <dbReference type="ARBA" id="ARBA00022553"/>
    </source>
</evidence>
<feature type="compositionally biased region" description="Polar residues" evidence="3">
    <location>
        <begin position="159"/>
        <end position="175"/>
    </location>
</feature>
<dbReference type="AlphaFoldDB" id="A0A812AZK3"/>
<dbReference type="Pfam" id="PF02037">
    <property type="entry name" value="SAP"/>
    <property type="match status" value="1"/>
</dbReference>
<dbReference type="InterPro" id="IPR052240">
    <property type="entry name" value="SAP_domain_ribonucleoprotein"/>
</dbReference>
<evidence type="ECO:0000313" key="5">
    <source>
        <dbReference type="EMBL" id="CAE1164664.1"/>
    </source>
</evidence>